<accession>A0ABY7QX26</accession>
<dbReference type="InterPro" id="IPR019993">
    <property type="entry name" value="RecB_nuclease_TM0106_put"/>
</dbReference>
<dbReference type="NCBIfam" id="TIGR03491">
    <property type="entry name" value="TM0106 family RecB-like putative nuclease"/>
    <property type="match status" value="1"/>
</dbReference>
<reference evidence="2 3" key="1">
    <citation type="submission" date="2023-06" db="EMBL/GenBank/DDBJ databases">
        <title>The Gram-positive Non-spore-bearing Anaerobic Bacilli of Human Feces.</title>
        <authorList>
            <person name="Eggerth A.H."/>
        </authorList>
    </citation>
    <scope>NUCLEOTIDE SEQUENCE [LARGE SCALE GENOMIC DNA]</scope>
    <source>
        <strain evidence="2 3">CBA3108</strain>
    </source>
</reference>
<proteinExistence type="predicted"/>
<protein>
    <submittedName>
        <fullName evidence="2">TM0106 family RecB-like putative nuclease</fullName>
    </submittedName>
</protein>
<evidence type="ECO:0000259" key="1">
    <source>
        <dbReference type="Pfam" id="PF13482"/>
    </source>
</evidence>
<sequence>MTASSPILLDPWAARSCPVKTQNAYDPALSPPVGDPRDDELFTGAETHLRAIGDALAAVPNAVDLRSGAVSVAGRRSATRQAMDAGAPVIVGPELPSSPQGHRTGSPDALVLAGTRADGGPGYLPVIVKDYPVLESHHTLAEFTWVAPLNDPDPRHARMSLEQTFRAGRERALIQAAHHWRLLEDLGLVATPDECPDHRRLVGVVGNDEIGILDDALAVSWLDLDHKFIRTFSRSAASRWRRRSVLDRYDHEHTFRVSVAEHALAGGEPMVTPIVVRECESCQWWTVCQPRLDDADLSLRISKAPLDVREISTLRRLGVATVDDLADADLDELLPAYLPEVQHRPRPEQRLRAAARRARLIRRGVLLERNDEGPIEVASSRLEIDFDIETSPDGRVYLWGFEVSDPEHLLDSTTGDEPYYVAFSEFADMDDDDENELAARAIAWLDAVVSAHPETIVVHYSDYEIVHLRHFGHACQDEQTRDAVRRLLDSGCFVDLFATVKAHFFGVDGIGLKVVANAGAGFTWRDPDPGGLNSQTWWDLAVHDPDPQVRQSSKTRVMEYNEDDVKATLAVRRWLVEKFSGQS</sequence>
<dbReference type="RefSeq" id="WP_271417802.1">
    <property type="nucleotide sequence ID" value="NZ_CP115668.1"/>
</dbReference>
<organism evidence="2 3">
    <name type="scientific">Cutibacterium equinum</name>
    <dbReference type="NCBI Taxonomy" id="3016342"/>
    <lineage>
        <taxon>Bacteria</taxon>
        <taxon>Bacillati</taxon>
        <taxon>Actinomycetota</taxon>
        <taxon>Actinomycetes</taxon>
        <taxon>Propionibacteriales</taxon>
        <taxon>Propionibacteriaceae</taxon>
        <taxon>Cutibacterium</taxon>
    </lineage>
</organism>
<evidence type="ECO:0000313" key="2">
    <source>
        <dbReference type="EMBL" id="WCC79611.1"/>
    </source>
</evidence>
<dbReference type="Pfam" id="PF13482">
    <property type="entry name" value="RNase_H_2"/>
    <property type="match status" value="1"/>
</dbReference>
<dbReference type="InterPro" id="IPR038720">
    <property type="entry name" value="YprB_RNase_H-like_dom"/>
</dbReference>
<dbReference type="EMBL" id="CP115668">
    <property type="protein sequence ID" value="WCC79611.1"/>
    <property type="molecule type" value="Genomic_DNA"/>
</dbReference>
<gene>
    <name evidence="2" type="ORF">O6R08_08900</name>
</gene>
<evidence type="ECO:0000313" key="3">
    <source>
        <dbReference type="Proteomes" id="UP001212097"/>
    </source>
</evidence>
<name>A0ABY7QX26_9ACTN</name>
<dbReference type="Proteomes" id="UP001212097">
    <property type="component" value="Chromosome"/>
</dbReference>
<keyword evidence="3" id="KW-1185">Reference proteome</keyword>
<feature type="domain" description="YprB ribonuclease H-like" evidence="1">
    <location>
        <begin position="386"/>
        <end position="575"/>
    </location>
</feature>